<dbReference type="RefSeq" id="XP_020084240.1">
    <property type="nucleotide sequence ID" value="XM_020228651.1"/>
</dbReference>
<dbReference type="Gene3D" id="3.40.50.200">
    <property type="entry name" value="Peptidase S8/S53 domain"/>
    <property type="match status" value="2"/>
</dbReference>
<evidence type="ECO:0000259" key="11">
    <source>
        <dbReference type="Pfam" id="PF05922"/>
    </source>
</evidence>
<evidence type="ECO:0000259" key="9">
    <source>
        <dbReference type="Pfam" id="PF00082"/>
    </source>
</evidence>
<reference evidence="14" key="2">
    <citation type="submission" date="2025-08" db="UniProtKB">
        <authorList>
            <consortium name="RefSeq"/>
        </authorList>
    </citation>
    <scope>IDENTIFICATION</scope>
    <source>
        <tissue evidence="14">Leaf</tissue>
    </source>
</reference>
<dbReference type="Pfam" id="PF00082">
    <property type="entry name" value="Peptidase_S8"/>
    <property type="match status" value="1"/>
</dbReference>
<evidence type="ECO:0000256" key="5">
    <source>
        <dbReference type="ARBA" id="ARBA00022825"/>
    </source>
</evidence>
<proteinExistence type="inferred from homology"/>
<dbReference type="InterPro" id="IPR022398">
    <property type="entry name" value="Peptidase_S8_His-AS"/>
</dbReference>
<evidence type="ECO:0000256" key="1">
    <source>
        <dbReference type="ARBA" id="ARBA00011073"/>
    </source>
</evidence>
<dbReference type="InterPro" id="IPR003137">
    <property type="entry name" value="PA_domain"/>
</dbReference>
<organism evidence="13 14">
    <name type="scientific">Ananas comosus</name>
    <name type="common">Pineapple</name>
    <name type="synonym">Ananas ananas</name>
    <dbReference type="NCBI Taxonomy" id="4615"/>
    <lineage>
        <taxon>Eukaryota</taxon>
        <taxon>Viridiplantae</taxon>
        <taxon>Streptophyta</taxon>
        <taxon>Embryophyta</taxon>
        <taxon>Tracheophyta</taxon>
        <taxon>Spermatophyta</taxon>
        <taxon>Magnoliopsida</taxon>
        <taxon>Liliopsida</taxon>
        <taxon>Poales</taxon>
        <taxon>Bromeliaceae</taxon>
        <taxon>Bromelioideae</taxon>
        <taxon>Ananas</taxon>
    </lineage>
</organism>
<evidence type="ECO:0000256" key="4">
    <source>
        <dbReference type="ARBA" id="ARBA00022801"/>
    </source>
</evidence>
<feature type="signal peptide" evidence="8">
    <location>
        <begin position="1"/>
        <end position="26"/>
    </location>
</feature>
<accession>A0A6P5ESS9</accession>
<feature type="active site" description="Charge relay system" evidence="6 7">
    <location>
        <position position="160"/>
    </location>
</feature>
<evidence type="ECO:0000256" key="7">
    <source>
        <dbReference type="PROSITE-ProRule" id="PRU01240"/>
    </source>
</evidence>
<keyword evidence="5 7" id="KW-0720">Serine protease</keyword>
<keyword evidence="2 7" id="KW-0645">Protease</keyword>
<dbReference type="InterPro" id="IPR015500">
    <property type="entry name" value="Peptidase_S8_subtilisin-rel"/>
</dbReference>
<dbReference type="GeneID" id="109707412"/>
<dbReference type="Pfam" id="PF17766">
    <property type="entry name" value="fn3_6"/>
    <property type="match status" value="1"/>
</dbReference>
<dbReference type="AlphaFoldDB" id="A0A6P5ESS9"/>
<dbReference type="Proteomes" id="UP000515123">
    <property type="component" value="Linkage group 3"/>
</dbReference>
<dbReference type="InterPro" id="IPR010259">
    <property type="entry name" value="S8pro/Inhibitor_I9"/>
</dbReference>
<feature type="domain" description="Inhibitor I9" evidence="11">
    <location>
        <begin position="48"/>
        <end position="123"/>
    </location>
</feature>
<keyword evidence="13" id="KW-1185">Reference proteome</keyword>
<dbReference type="GO" id="GO:0004252">
    <property type="term" value="F:serine-type endopeptidase activity"/>
    <property type="evidence" value="ECO:0007669"/>
    <property type="project" value="UniProtKB-UniRule"/>
</dbReference>
<feature type="domain" description="Peptidase S8/S53" evidence="9">
    <location>
        <begin position="151"/>
        <end position="528"/>
    </location>
</feature>
<dbReference type="SUPFAM" id="SSF52743">
    <property type="entry name" value="Subtilisin-like"/>
    <property type="match status" value="1"/>
</dbReference>
<feature type="active site" description="Charge relay system" evidence="6 7">
    <location>
        <position position="484"/>
    </location>
</feature>
<dbReference type="InterPro" id="IPR037045">
    <property type="entry name" value="S8pro/Inhibitor_I9_sf"/>
</dbReference>
<reference evidence="13" key="1">
    <citation type="journal article" date="2015" name="Nat. Genet.">
        <title>The pineapple genome and the evolution of CAM photosynthesis.</title>
        <authorList>
            <person name="Ming R."/>
            <person name="VanBuren R."/>
            <person name="Wai C.M."/>
            <person name="Tang H."/>
            <person name="Schatz M.C."/>
            <person name="Bowers J.E."/>
            <person name="Lyons E."/>
            <person name="Wang M.L."/>
            <person name="Chen J."/>
            <person name="Biggers E."/>
            <person name="Zhang J."/>
            <person name="Huang L."/>
            <person name="Zhang L."/>
            <person name="Miao W."/>
            <person name="Zhang J."/>
            <person name="Ye Z."/>
            <person name="Miao C."/>
            <person name="Lin Z."/>
            <person name="Wang H."/>
            <person name="Zhou H."/>
            <person name="Yim W.C."/>
            <person name="Priest H.D."/>
            <person name="Zheng C."/>
            <person name="Woodhouse M."/>
            <person name="Edger P.P."/>
            <person name="Guyot R."/>
            <person name="Guo H.B."/>
            <person name="Guo H."/>
            <person name="Zheng G."/>
            <person name="Singh R."/>
            <person name="Sharma A."/>
            <person name="Min X."/>
            <person name="Zheng Y."/>
            <person name="Lee H."/>
            <person name="Gurtowski J."/>
            <person name="Sedlazeck F.J."/>
            <person name="Harkess A."/>
            <person name="McKain M.R."/>
            <person name="Liao Z."/>
            <person name="Fang J."/>
            <person name="Liu J."/>
            <person name="Zhang X."/>
            <person name="Zhang Q."/>
            <person name="Hu W."/>
            <person name="Qin Y."/>
            <person name="Wang K."/>
            <person name="Chen L.Y."/>
            <person name="Shirley N."/>
            <person name="Lin Y.R."/>
            <person name="Liu L.Y."/>
            <person name="Hernandez A.G."/>
            <person name="Wright C.L."/>
            <person name="Bulone V."/>
            <person name="Tuskan G.A."/>
            <person name="Heath K."/>
            <person name="Zee F."/>
            <person name="Moore P.H."/>
            <person name="Sunkar R."/>
            <person name="Leebens-Mack J.H."/>
            <person name="Mockler T."/>
            <person name="Bennetzen J.L."/>
            <person name="Freeling M."/>
            <person name="Sankoff D."/>
            <person name="Paterson A.H."/>
            <person name="Zhu X."/>
            <person name="Yang X."/>
            <person name="Smith J.A."/>
            <person name="Cushman J.C."/>
            <person name="Paull R.E."/>
            <person name="Yu Q."/>
        </authorList>
    </citation>
    <scope>NUCLEOTIDE SEQUENCE [LARGE SCALE GENOMIC DNA]</scope>
    <source>
        <strain evidence="13">cv. F153</strain>
    </source>
</reference>
<dbReference type="Pfam" id="PF05922">
    <property type="entry name" value="Inhibitor_I9"/>
    <property type="match status" value="1"/>
</dbReference>
<name>A0A6P5ESS9_ANACO</name>
<evidence type="ECO:0000259" key="12">
    <source>
        <dbReference type="Pfam" id="PF17766"/>
    </source>
</evidence>
<evidence type="ECO:0000256" key="8">
    <source>
        <dbReference type="SAM" id="SignalP"/>
    </source>
</evidence>
<keyword evidence="4 7" id="KW-0378">Hydrolase</keyword>
<sequence>MEQRKTKHPFLLLLLYSLLYSFPSLSAPNHPIFPISSSSSSRSDQIQTFIVHVQRLKGVAFAKVDDRESWHRSFLPNTTLSSGEPRLIHSYREVISGFAARLSADEVQAMQSLDGFLHAHPSRRLAPLTTYTPDYLGLSGRNGAWYDDRLGKGVVVGVVDTGVSVEHLSFADDGGMPPPPQDWRGSCELSGGRSCSNKLIGAAAFKGHQPVPVDGDKNGHGTHVASVAAGSFVDGATVLGNANGTAAGMAPKAHVAVYQVCFDGGCDESDVLAGIDKAIHDGVDVLVVAIGPRQLGLSESRPRPLYEDSVAIGSLDNGDGEARRRNGVGRRIGVPTEQLQCYHAAAGFNVSNVQKGQNAKNAGAAAMILLNHQKEGFTTFAEAHDLPAAHLSYADALTILSYLNSSTNSTPTATVIFKGTKFGARPSPAVASFSSRGPSRFNGGIIKPDVIAPGVNILAAWPDGIETDRFGSPAPTFHFLSGTSTAAAHVAGIVALLRNSHPQWSPDMLKSAVMTSADGLNRDGSPITDESDGAAASVFAVGAGHVNASLANNPGLVYELHSHRYVRYLCGLGYTDQQVQVITQHQVKCSKTHETEPEDLNYPSISVTLRSPSRKTIKRRVKHVGDPNTVYFAQIEQPKGANIELSQDKLEFKRTDERRHFHIILTTNATMRTGGRTSVGQLTWVSKRHVVRSPIFVTFF</sequence>
<dbReference type="PROSITE" id="PS00136">
    <property type="entry name" value="SUBTILASE_ASP"/>
    <property type="match status" value="1"/>
</dbReference>
<dbReference type="InterPro" id="IPR045051">
    <property type="entry name" value="SBT"/>
</dbReference>
<evidence type="ECO:0000256" key="2">
    <source>
        <dbReference type="ARBA" id="ARBA00022670"/>
    </source>
</evidence>
<dbReference type="Pfam" id="PF02225">
    <property type="entry name" value="PA"/>
    <property type="match status" value="1"/>
</dbReference>
<dbReference type="PANTHER" id="PTHR10795">
    <property type="entry name" value="PROPROTEIN CONVERTASE SUBTILISIN/KEXIN"/>
    <property type="match status" value="1"/>
</dbReference>
<dbReference type="CDD" id="cd02120">
    <property type="entry name" value="PA_subtilisin_like"/>
    <property type="match status" value="1"/>
</dbReference>
<evidence type="ECO:0000259" key="10">
    <source>
        <dbReference type="Pfam" id="PF02225"/>
    </source>
</evidence>
<evidence type="ECO:0000256" key="3">
    <source>
        <dbReference type="ARBA" id="ARBA00022729"/>
    </source>
</evidence>
<comment type="similarity">
    <text evidence="1 7">Belongs to the peptidase S8 family.</text>
</comment>
<dbReference type="GO" id="GO:0006508">
    <property type="term" value="P:proteolysis"/>
    <property type="evidence" value="ECO:0007669"/>
    <property type="project" value="UniProtKB-KW"/>
</dbReference>
<dbReference type="InterPro" id="IPR041469">
    <property type="entry name" value="Subtilisin-like_FN3"/>
</dbReference>
<protein>
    <submittedName>
        <fullName evidence="14">Subtilisin-like protease SBT1.1</fullName>
    </submittedName>
</protein>
<dbReference type="Gene3D" id="3.30.70.80">
    <property type="entry name" value="Peptidase S8 propeptide/proteinase inhibitor I9"/>
    <property type="match status" value="1"/>
</dbReference>
<dbReference type="InterPro" id="IPR036852">
    <property type="entry name" value="Peptidase_S8/S53_dom_sf"/>
</dbReference>
<dbReference type="PROSITE" id="PS51892">
    <property type="entry name" value="SUBTILASE"/>
    <property type="match status" value="1"/>
</dbReference>
<dbReference type="PRINTS" id="PR00723">
    <property type="entry name" value="SUBTILISIN"/>
</dbReference>
<dbReference type="InterPro" id="IPR023827">
    <property type="entry name" value="Peptidase_S8_Asp-AS"/>
</dbReference>
<dbReference type="Gene3D" id="3.50.30.30">
    <property type="match status" value="1"/>
</dbReference>
<feature type="domain" description="Subtilisin-like protease fibronectin type-III" evidence="12">
    <location>
        <begin position="599"/>
        <end position="697"/>
    </location>
</feature>
<feature type="active site" description="Charge relay system" evidence="6 7">
    <location>
        <position position="220"/>
    </location>
</feature>
<keyword evidence="3 8" id="KW-0732">Signal</keyword>
<gene>
    <name evidence="14" type="primary">LOC109707412</name>
</gene>
<dbReference type="OrthoDB" id="206201at2759"/>
<dbReference type="PROSITE" id="PS00137">
    <property type="entry name" value="SUBTILASE_HIS"/>
    <property type="match status" value="1"/>
</dbReference>
<evidence type="ECO:0000313" key="14">
    <source>
        <dbReference type="RefSeq" id="XP_020084240.1"/>
    </source>
</evidence>
<dbReference type="Gene3D" id="2.60.40.2310">
    <property type="match status" value="1"/>
</dbReference>
<feature type="chain" id="PRO_5028055544" evidence="8">
    <location>
        <begin position="27"/>
        <end position="700"/>
    </location>
</feature>
<evidence type="ECO:0000256" key="6">
    <source>
        <dbReference type="PIRSR" id="PIRSR615500-1"/>
    </source>
</evidence>
<evidence type="ECO:0000313" key="13">
    <source>
        <dbReference type="Proteomes" id="UP000515123"/>
    </source>
</evidence>
<dbReference type="InterPro" id="IPR000209">
    <property type="entry name" value="Peptidase_S8/S53_dom"/>
</dbReference>
<feature type="domain" description="PA" evidence="10">
    <location>
        <begin position="353"/>
        <end position="398"/>
    </location>
</feature>